<reference evidence="1 2" key="1">
    <citation type="submission" date="2023-07" db="EMBL/GenBank/DDBJ databases">
        <title>Genomic Encyclopedia of Type Strains, Phase IV (KMG-IV): sequencing the most valuable type-strain genomes for metagenomic binning, comparative biology and taxonomic classification.</title>
        <authorList>
            <person name="Goeker M."/>
        </authorList>
    </citation>
    <scope>NUCLEOTIDE SEQUENCE [LARGE SCALE GENOMIC DNA]</scope>
    <source>
        <strain evidence="1 2">DSM 23837</strain>
    </source>
</reference>
<dbReference type="Proteomes" id="UP001223586">
    <property type="component" value="Unassembled WGS sequence"/>
</dbReference>
<keyword evidence="2" id="KW-1185">Reference proteome</keyword>
<gene>
    <name evidence="1" type="ORF">J2S08_001809</name>
</gene>
<name>A0ABT9WRQ5_9BACI</name>
<dbReference type="RefSeq" id="WP_307228740.1">
    <property type="nucleotide sequence ID" value="NZ_JAUSTT010000009.1"/>
</dbReference>
<accession>A0ABT9WRQ5</accession>
<protein>
    <recommendedName>
        <fullName evidence="3">Ketopantoate hydroxymethyltransferase</fullName>
    </recommendedName>
</protein>
<evidence type="ECO:0008006" key="3">
    <source>
        <dbReference type="Google" id="ProtNLM"/>
    </source>
</evidence>
<organism evidence="1 2">
    <name type="scientific">Bacillus chungangensis</name>
    <dbReference type="NCBI Taxonomy" id="587633"/>
    <lineage>
        <taxon>Bacteria</taxon>
        <taxon>Bacillati</taxon>
        <taxon>Bacillota</taxon>
        <taxon>Bacilli</taxon>
        <taxon>Bacillales</taxon>
        <taxon>Bacillaceae</taxon>
        <taxon>Bacillus</taxon>
    </lineage>
</organism>
<evidence type="ECO:0000313" key="1">
    <source>
        <dbReference type="EMBL" id="MDQ0175973.1"/>
    </source>
</evidence>
<sequence length="95" mass="10762">MIDPVYLNEVAEYTKDNINKVVLNKTYDIFDFVIKEVDKTTVKLEYKIPNGLVDAVKSVELRKEDGYAVSINEVYIPISGDTIVGHTIKIKEGIK</sequence>
<evidence type="ECO:0000313" key="2">
    <source>
        <dbReference type="Proteomes" id="UP001223586"/>
    </source>
</evidence>
<dbReference type="EMBL" id="JAUSTT010000009">
    <property type="protein sequence ID" value="MDQ0175973.1"/>
    <property type="molecule type" value="Genomic_DNA"/>
</dbReference>
<comment type="caution">
    <text evidence="1">The sequence shown here is derived from an EMBL/GenBank/DDBJ whole genome shotgun (WGS) entry which is preliminary data.</text>
</comment>
<proteinExistence type="predicted"/>